<keyword evidence="3" id="KW-1185">Reference proteome</keyword>
<dbReference type="Proteomes" id="UP000435187">
    <property type="component" value="Unassembled WGS sequence"/>
</dbReference>
<feature type="compositionally biased region" description="Acidic residues" evidence="1">
    <location>
        <begin position="20"/>
        <end position="43"/>
    </location>
</feature>
<dbReference type="EMBL" id="WJEE01000090">
    <property type="protein sequence ID" value="MRI68712.1"/>
    <property type="molecule type" value="Genomic_DNA"/>
</dbReference>
<evidence type="ECO:0000256" key="1">
    <source>
        <dbReference type="SAM" id="MobiDB-lite"/>
    </source>
</evidence>
<reference evidence="2 3" key="1">
    <citation type="submission" date="2019-10" db="EMBL/GenBank/DDBJ databases">
        <title>Gracilibacillus salitolerans sp. nov., a moderate halophile isolated from a saline soil in northwest China.</title>
        <authorList>
            <person name="Gan L."/>
        </authorList>
    </citation>
    <scope>NUCLEOTIDE SEQUENCE [LARGE SCALE GENOMIC DNA]</scope>
    <source>
        <strain evidence="2 3">TP2-8</strain>
    </source>
</reference>
<accession>A0A6N7R627</accession>
<protein>
    <submittedName>
        <fullName evidence="2">Uncharacterized protein</fullName>
    </submittedName>
</protein>
<sequence>MKKWLLLIVVTGVLIGCGQQEDEVTPNESVNDESEENVLEEASTDSNVKAEASEENEEAVTKESDQQLTTTSLESEDDSQKSKDATKEQSVDKQEIDIEFIKNELKIGMTENDVKNLIGDPSKTGSDAMTAQPFWRYNIRPAKGYYFEGPYDNPEIIDALDTEGLKNNEVDIILGLLWKEGKVDFISASYATENDEIITYRMFEDGTTDES</sequence>
<evidence type="ECO:0000313" key="2">
    <source>
        <dbReference type="EMBL" id="MRI68712.1"/>
    </source>
</evidence>
<dbReference type="RefSeq" id="WP_153837153.1">
    <property type="nucleotide sequence ID" value="NZ_JBHUMW010000060.1"/>
</dbReference>
<feature type="compositionally biased region" description="Basic and acidic residues" evidence="1">
    <location>
        <begin position="78"/>
        <end position="90"/>
    </location>
</feature>
<dbReference type="AlphaFoldDB" id="A0A6N7R627"/>
<feature type="region of interest" description="Disordered" evidence="1">
    <location>
        <begin position="20"/>
        <end position="90"/>
    </location>
</feature>
<evidence type="ECO:0000313" key="3">
    <source>
        <dbReference type="Proteomes" id="UP000435187"/>
    </source>
</evidence>
<comment type="caution">
    <text evidence="2">The sequence shown here is derived from an EMBL/GenBank/DDBJ whole genome shotgun (WGS) entry which is preliminary data.</text>
</comment>
<dbReference type="PROSITE" id="PS51257">
    <property type="entry name" value="PROKAR_LIPOPROTEIN"/>
    <property type="match status" value="1"/>
</dbReference>
<gene>
    <name evidence="2" type="ORF">GH885_20615</name>
</gene>
<organism evidence="2 3">
    <name type="scientific">Gracilibacillus thailandensis</name>
    <dbReference type="NCBI Taxonomy" id="563735"/>
    <lineage>
        <taxon>Bacteria</taxon>
        <taxon>Bacillati</taxon>
        <taxon>Bacillota</taxon>
        <taxon>Bacilli</taxon>
        <taxon>Bacillales</taxon>
        <taxon>Bacillaceae</taxon>
        <taxon>Gracilibacillus</taxon>
    </lineage>
</organism>
<name>A0A6N7R627_9BACI</name>
<proteinExistence type="predicted"/>